<evidence type="ECO:0000313" key="4">
    <source>
        <dbReference type="EMBL" id="MBF1273287.1"/>
    </source>
</evidence>
<dbReference type="Pfam" id="PF00294">
    <property type="entry name" value="PfkB"/>
    <property type="match status" value="1"/>
</dbReference>
<evidence type="ECO:0000313" key="5">
    <source>
        <dbReference type="Proteomes" id="UP000775770"/>
    </source>
</evidence>
<evidence type="ECO:0000256" key="2">
    <source>
        <dbReference type="ARBA" id="ARBA00022777"/>
    </source>
</evidence>
<dbReference type="Gene3D" id="3.40.1190.20">
    <property type="match status" value="1"/>
</dbReference>
<dbReference type="PROSITE" id="PS00584">
    <property type="entry name" value="PFKB_KINASES_2"/>
    <property type="match status" value="1"/>
</dbReference>
<dbReference type="InterPro" id="IPR029056">
    <property type="entry name" value="Ribokinase-like"/>
</dbReference>
<dbReference type="SUPFAM" id="SSF53613">
    <property type="entry name" value="Ribokinase-like"/>
    <property type="match status" value="1"/>
</dbReference>
<gene>
    <name evidence="4" type="ORF">HXM90_07735</name>
</gene>
<dbReference type="GO" id="GO:0016301">
    <property type="term" value="F:kinase activity"/>
    <property type="evidence" value="ECO:0007669"/>
    <property type="project" value="UniProtKB-KW"/>
</dbReference>
<evidence type="ECO:0000259" key="3">
    <source>
        <dbReference type="Pfam" id="PF00294"/>
    </source>
</evidence>
<evidence type="ECO:0000256" key="1">
    <source>
        <dbReference type="ARBA" id="ARBA00022679"/>
    </source>
</evidence>
<dbReference type="InterPro" id="IPR011611">
    <property type="entry name" value="PfkB_dom"/>
</dbReference>
<keyword evidence="2 4" id="KW-0418">Kinase</keyword>
<protein>
    <submittedName>
        <fullName evidence="4">Carbohydrate kinase family protein</fullName>
    </submittedName>
</protein>
<organism evidence="4 5">
    <name type="scientific">Oribacterium sinus</name>
    <dbReference type="NCBI Taxonomy" id="237576"/>
    <lineage>
        <taxon>Bacteria</taxon>
        <taxon>Bacillati</taxon>
        <taxon>Bacillota</taxon>
        <taxon>Clostridia</taxon>
        <taxon>Lachnospirales</taxon>
        <taxon>Lachnospiraceae</taxon>
        <taxon>Oribacterium</taxon>
    </lineage>
</organism>
<dbReference type="AlphaFoldDB" id="A0A930GY71"/>
<sequence length="318" mass="35025">MKGKIMEERIGILVFGAVFVDIKGYPFSLYRPDGRNAGKVVKVHGGVSRNIVEDIANVELRPTFISVVDQDAIGEEVIQKLKRHKVNTNYIQRIEGGLGTWLAIFDTEGELMGSISQRPDLSKLEEVLVEHGDSLFSRCDSVIVEIDMDSKLLKLIFQLAEKYKKKVYAAVSNMSIALERRDLLKTTACIVCNQQEAGMLFSEDFEEMNLEEMASSLSSYVVKAQFPQMIMTLGSQGAIYAEQNGHFGHCKAKKVHVIDTAGAGDAFFAGVAMGLTYGKNLMEACEIGTKLAASVLGTSENVNPRFLPEELGLKSLED</sequence>
<reference evidence="4" key="1">
    <citation type="submission" date="2020-04" db="EMBL/GenBank/DDBJ databases">
        <title>Deep metagenomics examines the oral microbiome during advanced dental caries in children, revealing novel taxa and co-occurrences with host molecules.</title>
        <authorList>
            <person name="Baker J.L."/>
            <person name="Morton J.T."/>
            <person name="Dinis M."/>
            <person name="Alvarez R."/>
            <person name="Tran N.C."/>
            <person name="Knight R."/>
            <person name="Edlund A."/>
        </authorList>
    </citation>
    <scope>NUCLEOTIDE SEQUENCE</scope>
    <source>
        <strain evidence="4">JCVI_38_bin.19</strain>
    </source>
</reference>
<dbReference type="Proteomes" id="UP000775770">
    <property type="component" value="Unassembled WGS sequence"/>
</dbReference>
<dbReference type="EMBL" id="JABZRA010000120">
    <property type="protein sequence ID" value="MBF1273287.1"/>
    <property type="molecule type" value="Genomic_DNA"/>
</dbReference>
<dbReference type="InterPro" id="IPR002173">
    <property type="entry name" value="Carboh/pur_kinase_PfkB_CS"/>
</dbReference>
<comment type="caution">
    <text evidence="4">The sequence shown here is derived from an EMBL/GenBank/DDBJ whole genome shotgun (WGS) entry which is preliminary data.</text>
</comment>
<accession>A0A930GY71</accession>
<name>A0A930GY71_9FIRM</name>
<dbReference type="PANTHER" id="PTHR10584:SF166">
    <property type="entry name" value="RIBOKINASE"/>
    <property type="match status" value="1"/>
</dbReference>
<dbReference type="PANTHER" id="PTHR10584">
    <property type="entry name" value="SUGAR KINASE"/>
    <property type="match status" value="1"/>
</dbReference>
<feature type="domain" description="Carbohydrate kinase PfkB" evidence="3">
    <location>
        <begin position="12"/>
        <end position="299"/>
    </location>
</feature>
<keyword evidence="1" id="KW-0808">Transferase</keyword>
<proteinExistence type="predicted"/>